<keyword evidence="3" id="KW-0378">Hydrolase</keyword>
<proteinExistence type="predicted"/>
<reference evidence="3 4" key="1">
    <citation type="submission" date="2018-05" db="EMBL/GenBank/DDBJ databases">
        <title>Salinimonas sp. HMF8227 Genome sequencing and assembly.</title>
        <authorList>
            <person name="Kang H."/>
            <person name="Kang J."/>
            <person name="Cha I."/>
            <person name="Kim H."/>
            <person name="Joh K."/>
        </authorList>
    </citation>
    <scope>NUCLEOTIDE SEQUENCE [LARGE SCALE GENOMIC DNA]</scope>
    <source>
        <strain evidence="3 4">HMF8227</strain>
    </source>
</reference>
<protein>
    <submittedName>
        <fullName evidence="3">Bacterial leucyl aminopeptidase</fullName>
        <ecNumber evidence="3">3.4.11.10</ecNumber>
    </submittedName>
</protein>
<accession>A0A2S2E5Z0</accession>
<keyword evidence="3" id="KW-0031">Aminopeptidase</keyword>
<dbReference type="EC" id="3.4.11.10" evidence="3"/>
<dbReference type="KEGG" id="salh:HMF8227_02616"/>
<keyword evidence="3" id="KW-0645">Protease</keyword>
<dbReference type="InterPro" id="IPR007484">
    <property type="entry name" value="Peptidase_M28"/>
</dbReference>
<feature type="region of interest" description="Disordered" evidence="1">
    <location>
        <begin position="1"/>
        <end position="20"/>
    </location>
</feature>
<evidence type="ECO:0000259" key="2">
    <source>
        <dbReference type="Pfam" id="PF04389"/>
    </source>
</evidence>
<dbReference type="Proteomes" id="UP000245728">
    <property type="component" value="Chromosome"/>
</dbReference>
<dbReference type="AlphaFoldDB" id="A0A2S2E5Z0"/>
<keyword evidence="4" id="KW-1185">Reference proteome</keyword>
<dbReference type="EMBL" id="CP029347">
    <property type="protein sequence ID" value="AWL13068.1"/>
    <property type="molecule type" value="Genomic_DNA"/>
</dbReference>
<dbReference type="InterPro" id="IPR045175">
    <property type="entry name" value="M28_fam"/>
</dbReference>
<dbReference type="GO" id="GO:0004177">
    <property type="term" value="F:aminopeptidase activity"/>
    <property type="evidence" value="ECO:0007669"/>
    <property type="project" value="UniProtKB-KW"/>
</dbReference>
<dbReference type="SUPFAM" id="SSF53187">
    <property type="entry name" value="Zn-dependent exopeptidases"/>
    <property type="match status" value="1"/>
</dbReference>
<dbReference type="Gene3D" id="3.40.630.10">
    <property type="entry name" value="Zn peptidases"/>
    <property type="match status" value="1"/>
</dbReference>
<evidence type="ECO:0000256" key="1">
    <source>
        <dbReference type="SAM" id="MobiDB-lite"/>
    </source>
</evidence>
<dbReference type="PANTHER" id="PTHR12147:SF26">
    <property type="entry name" value="PEPTIDASE M28 DOMAIN-CONTAINING PROTEIN"/>
    <property type="match status" value="1"/>
</dbReference>
<sequence length="206" mass="23034">MTAHYDHLGRHGGRVHPGADDNASGVSTLLTLADFMRKVKSCHSIAFVATDAEEKGLYGAKAFLYQGPVAKEHIKANLNLDMLGHSGRRDVLYLGGPRHYPELNQAKRLVLGRFSSFVKEGRDGRGFNYDRSRRIDYRNASDHAVFDRAGIPFIFLNGADHKYYHSPRDTLARIDRDYFFRAVDVAKTTLMSLDQTLSGCPGSKES</sequence>
<dbReference type="RefSeq" id="WP_162558609.1">
    <property type="nucleotide sequence ID" value="NZ_CP029347.1"/>
</dbReference>
<organism evidence="3 4">
    <name type="scientific">Saliniradius amylolyticus</name>
    <dbReference type="NCBI Taxonomy" id="2183582"/>
    <lineage>
        <taxon>Bacteria</taxon>
        <taxon>Pseudomonadati</taxon>
        <taxon>Pseudomonadota</taxon>
        <taxon>Gammaproteobacteria</taxon>
        <taxon>Alteromonadales</taxon>
        <taxon>Alteromonadaceae</taxon>
        <taxon>Saliniradius</taxon>
    </lineage>
</organism>
<dbReference type="PANTHER" id="PTHR12147">
    <property type="entry name" value="METALLOPEPTIDASE M28 FAMILY MEMBER"/>
    <property type="match status" value="1"/>
</dbReference>
<evidence type="ECO:0000313" key="4">
    <source>
        <dbReference type="Proteomes" id="UP000245728"/>
    </source>
</evidence>
<feature type="domain" description="Peptidase M28" evidence="2">
    <location>
        <begin position="1"/>
        <end position="185"/>
    </location>
</feature>
<dbReference type="GO" id="GO:0008235">
    <property type="term" value="F:metalloexopeptidase activity"/>
    <property type="evidence" value="ECO:0007669"/>
    <property type="project" value="InterPro"/>
</dbReference>
<evidence type="ECO:0000313" key="3">
    <source>
        <dbReference type="EMBL" id="AWL13068.1"/>
    </source>
</evidence>
<dbReference type="Pfam" id="PF04389">
    <property type="entry name" value="Peptidase_M28"/>
    <property type="match status" value="1"/>
</dbReference>
<gene>
    <name evidence="3" type="ORF">HMF8227_02616</name>
</gene>
<name>A0A2S2E5Z0_9ALTE</name>
<dbReference type="GO" id="GO:0006508">
    <property type="term" value="P:proteolysis"/>
    <property type="evidence" value="ECO:0007669"/>
    <property type="project" value="InterPro"/>
</dbReference>